<evidence type="ECO:0000256" key="1">
    <source>
        <dbReference type="ARBA" id="ARBA00004418"/>
    </source>
</evidence>
<feature type="domain" description="Solute-binding protein family 5" evidence="6">
    <location>
        <begin position="103"/>
        <end position="480"/>
    </location>
</feature>
<evidence type="ECO:0000256" key="4">
    <source>
        <dbReference type="SAM" id="MobiDB-lite"/>
    </source>
</evidence>
<dbReference type="PANTHER" id="PTHR30290">
    <property type="entry name" value="PERIPLASMIC BINDING COMPONENT OF ABC TRANSPORTER"/>
    <property type="match status" value="1"/>
</dbReference>
<protein>
    <submittedName>
        <fullName evidence="7">ABC transporter substrate-binding protein</fullName>
    </submittedName>
</protein>
<evidence type="ECO:0000256" key="5">
    <source>
        <dbReference type="SAM" id="Phobius"/>
    </source>
</evidence>
<dbReference type="InterPro" id="IPR000914">
    <property type="entry name" value="SBP_5_dom"/>
</dbReference>
<dbReference type="FunFam" id="3.40.190.10:FF:000036">
    <property type="entry name" value="Dipeptide ABC transporter, substrate-binding protein"/>
    <property type="match status" value="1"/>
</dbReference>
<gene>
    <name evidence="7" type="ORF">EU555_07785</name>
</gene>
<dbReference type="OrthoDB" id="9803988at2"/>
<evidence type="ECO:0000256" key="3">
    <source>
        <dbReference type="ARBA" id="ARBA00022729"/>
    </source>
</evidence>
<keyword evidence="5" id="KW-0472">Membrane</keyword>
<accession>A0A4Z0NT95</accession>
<dbReference type="Gene3D" id="3.10.105.10">
    <property type="entry name" value="Dipeptide-binding Protein, Domain 3"/>
    <property type="match status" value="1"/>
</dbReference>
<dbReference type="Gene3D" id="3.90.76.10">
    <property type="entry name" value="Dipeptide-binding Protein, Domain 1"/>
    <property type="match status" value="1"/>
</dbReference>
<reference evidence="7 8" key="1">
    <citation type="submission" date="2019-04" db="EMBL/GenBank/DDBJ databases">
        <authorList>
            <person name="Feng G."/>
            <person name="Zhu H."/>
        </authorList>
    </citation>
    <scope>NUCLEOTIDE SEQUENCE [LARGE SCALE GENOMIC DNA]</scope>
    <source>
        <strain evidence="7 8">6HR-1</strain>
    </source>
</reference>
<feature type="transmembrane region" description="Helical" evidence="5">
    <location>
        <begin position="38"/>
        <end position="58"/>
    </location>
</feature>
<dbReference type="PIRSF" id="PIRSF002741">
    <property type="entry name" value="MppA"/>
    <property type="match status" value="1"/>
</dbReference>
<evidence type="ECO:0000313" key="8">
    <source>
        <dbReference type="Proteomes" id="UP000297535"/>
    </source>
</evidence>
<dbReference type="SUPFAM" id="SSF53850">
    <property type="entry name" value="Periplasmic binding protein-like II"/>
    <property type="match status" value="1"/>
</dbReference>
<evidence type="ECO:0000256" key="2">
    <source>
        <dbReference type="ARBA" id="ARBA00005695"/>
    </source>
</evidence>
<dbReference type="GO" id="GO:0043190">
    <property type="term" value="C:ATP-binding cassette (ABC) transporter complex"/>
    <property type="evidence" value="ECO:0007669"/>
    <property type="project" value="InterPro"/>
</dbReference>
<dbReference type="Proteomes" id="UP000297535">
    <property type="component" value="Unassembled WGS sequence"/>
</dbReference>
<organism evidence="7 8">
    <name type="scientific">Methylobacterium nonmethylotrophicum</name>
    <dbReference type="NCBI Taxonomy" id="1141884"/>
    <lineage>
        <taxon>Bacteria</taxon>
        <taxon>Pseudomonadati</taxon>
        <taxon>Pseudomonadota</taxon>
        <taxon>Alphaproteobacteria</taxon>
        <taxon>Hyphomicrobiales</taxon>
        <taxon>Methylobacteriaceae</taxon>
        <taxon>Methylobacterium</taxon>
    </lineage>
</organism>
<keyword evidence="5" id="KW-1133">Transmembrane helix</keyword>
<dbReference type="GO" id="GO:1904680">
    <property type="term" value="F:peptide transmembrane transporter activity"/>
    <property type="evidence" value="ECO:0007669"/>
    <property type="project" value="TreeGrafter"/>
</dbReference>
<keyword evidence="3" id="KW-0732">Signal</keyword>
<dbReference type="GO" id="GO:0030288">
    <property type="term" value="C:outer membrane-bounded periplasmic space"/>
    <property type="evidence" value="ECO:0007669"/>
    <property type="project" value="TreeGrafter"/>
</dbReference>
<proteinExistence type="inferred from homology"/>
<evidence type="ECO:0000259" key="6">
    <source>
        <dbReference type="Pfam" id="PF00496"/>
    </source>
</evidence>
<dbReference type="GO" id="GO:0042938">
    <property type="term" value="P:dipeptide transport"/>
    <property type="evidence" value="ECO:0007669"/>
    <property type="project" value="TreeGrafter"/>
</dbReference>
<dbReference type="CDD" id="cd08493">
    <property type="entry name" value="PBP2_DppA_like"/>
    <property type="match status" value="1"/>
</dbReference>
<feature type="compositionally biased region" description="Basic and acidic residues" evidence="4">
    <location>
        <begin position="562"/>
        <end position="578"/>
    </location>
</feature>
<keyword evidence="5" id="KW-0812">Transmembrane</keyword>
<dbReference type="RefSeq" id="WP_135414105.1">
    <property type="nucleotide sequence ID" value="NZ_SRLB01000005.1"/>
</dbReference>
<comment type="similarity">
    <text evidence="2">Belongs to the bacterial solute-binding protein 5 family.</text>
</comment>
<feature type="region of interest" description="Disordered" evidence="4">
    <location>
        <begin position="562"/>
        <end position="592"/>
    </location>
</feature>
<dbReference type="Gene3D" id="3.40.190.10">
    <property type="entry name" value="Periplasmic binding protein-like II"/>
    <property type="match status" value="1"/>
</dbReference>
<dbReference type="InterPro" id="IPR039424">
    <property type="entry name" value="SBP_5"/>
</dbReference>
<dbReference type="Pfam" id="PF00496">
    <property type="entry name" value="SBP_bac_5"/>
    <property type="match status" value="1"/>
</dbReference>
<evidence type="ECO:0000313" key="7">
    <source>
        <dbReference type="EMBL" id="TGE00640.1"/>
    </source>
</evidence>
<dbReference type="PANTHER" id="PTHR30290:SF38">
    <property type="entry name" value="D,D-DIPEPTIDE-BINDING PERIPLASMIC PROTEIN DDPA-RELATED"/>
    <property type="match status" value="1"/>
</dbReference>
<dbReference type="AlphaFoldDB" id="A0A4Z0NT95"/>
<dbReference type="InterPro" id="IPR030678">
    <property type="entry name" value="Peptide/Ni-bd"/>
</dbReference>
<comment type="subcellular location">
    <subcellularLocation>
        <location evidence="1">Periplasm</location>
    </subcellularLocation>
</comment>
<dbReference type="EMBL" id="SRLB01000005">
    <property type="protein sequence ID" value="TGE00640.1"/>
    <property type="molecule type" value="Genomic_DNA"/>
</dbReference>
<comment type="caution">
    <text evidence="7">The sequence shown here is derived from an EMBL/GenBank/DDBJ whole genome shotgun (WGS) entry which is preliminary data.</text>
</comment>
<keyword evidence="8" id="KW-1185">Reference proteome</keyword>
<sequence length="592" mass="64345">MPATEPRFGSGRRTTGLRLASLLGAADPRRSAADPRRIGAALLAALGAAILLAAPAVGRTLVFCSEGNPESLNPQLVTTTTGMDAAWPVFDTLVAFEPGTTTIRPSLAESWTISPDGRDYTFTLRAGVPFHRNARFRPTRPLAAEDVVFSIGRQWRADHPYHRVSGGQYAYFRDLGLPDLIEAVEALDPRRVRIRLREADATFLPNIAMALGAIQSAEYAAILTAAGEPERLDREPIGTGPFSFVAFQPDVALRYRAFPDYWGGRQPVDGLVFSITPNAAVRLAKLRAGECHLMPFPNPQDLDAIRADPALALMREEELNIGYLALNVTKPPFDDLRVRRAVAMAIDKAAIVSGIYGPGGTAARSPLPPNLWGHDPTLQDPPLDRPGAQRLLAEAGFPSGFEAELWYPPVSRAYNPNGRRVADMIQADLARIGIRLRLMTDEWGAYRAKMLAGVPAMALFGWTADNGDPDNFLGVLLSCVPARAGGSNIARWCDPAFDDLVTRARRLPDQAARAELYRQAQGIFRRELPWVPIAHSAVFVAARREVTGYRMDPLGRHLFRGVDLRGGEPRGAEPREGPEAGARAQGGAGRVP</sequence>
<name>A0A4Z0NT95_9HYPH</name>